<comment type="similarity">
    <text evidence="2">Belongs to the methyl-accepting chemotaxis (MCP) protein family.</text>
</comment>
<dbReference type="PANTHER" id="PTHR43531:SF14">
    <property type="entry name" value="METHYL-ACCEPTING CHEMOTAXIS PROTEIN I-RELATED"/>
    <property type="match status" value="1"/>
</dbReference>
<evidence type="ECO:0000313" key="7">
    <source>
        <dbReference type="EMBL" id="MDZ5457754.1"/>
    </source>
</evidence>
<dbReference type="InterPro" id="IPR004089">
    <property type="entry name" value="MCPsignal_dom"/>
</dbReference>
<proteinExistence type="inferred from homology"/>
<keyword evidence="5" id="KW-0812">Transmembrane</keyword>
<feature type="domain" description="Methyl-accepting transducer" evidence="6">
    <location>
        <begin position="280"/>
        <end position="509"/>
    </location>
</feature>
<evidence type="ECO:0000259" key="6">
    <source>
        <dbReference type="PROSITE" id="PS50111"/>
    </source>
</evidence>
<feature type="transmembrane region" description="Helical" evidence="5">
    <location>
        <begin position="197"/>
        <end position="218"/>
    </location>
</feature>
<accession>A0ABU5IF43</accession>
<dbReference type="InterPro" id="IPR051310">
    <property type="entry name" value="MCP_chemotaxis"/>
</dbReference>
<dbReference type="Gene3D" id="1.10.287.950">
    <property type="entry name" value="Methyl-accepting chemotaxis protein"/>
    <property type="match status" value="1"/>
</dbReference>
<dbReference type="SUPFAM" id="SSF58104">
    <property type="entry name" value="Methyl-accepting chemotaxis protein (MCP) signaling domain"/>
    <property type="match status" value="1"/>
</dbReference>
<dbReference type="CDD" id="cd11386">
    <property type="entry name" value="MCP_signal"/>
    <property type="match status" value="1"/>
</dbReference>
<evidence type="ECO:0000313" key="8">
    <source>
        <dbReference type="Proteomes" id="UP001293718"/>
    </source>
</evidence>
<keyword evidence="1" id="KW-0488">Methylation</keyword>
<evidence type="ECO:0000256" key="1">
    <source>
        <dbReference type="ARBA" id="ARBA00022481"/>
    </source>
</evidence>
<dbReference type="Pfam" id="PF05227">
    <property type="entry name" value="CHASE3"/>
    <property type="match status" value="1"/>
</dbReference>
<evidence type="ECO:0000256" key="4">
    <source>
        <dbReference type="SAM" id="MobiDB-lite"/>
    </source>
</evidence>
<protein>
    <submittedName>
        <fullName evidence="7">Methyl-accepting chemotaxis protein</fullName>
    </submittedName>
</protein>
<reference evidence="7 8" key="1">
    <citation type="submission" date="2023-11" db="EMBL/GenBank/DDBJ databases">
        <title>Draft genome of Azohydromonas lata strain H1 (DSM1123), a polyhydroxyalkanoate producer.</title>
        <authorList>
            <person name="Traversa D."/>
            <person name="D'Addabbo P."/>
            <person name="Pazzani C."/>
            <person name="Manzari C."/>
            <person name="Chiara M."/>
            <person name="Scrascia M."/>
        </authorList>
    </citation>
    <scope>NUCLEOTIDE SEQUENCE [LARGE SCALE GENOMIC DNA]</scope>
    <source>
        <strain evidence="7 8">H1</strain>
    </source>
</reference>
<feature type="compositionally biased region" description="Low complexity" evidence="4">
    <location>
        <begin position="540"/>
        <end position="555"/>
    </location>
</feature>
<organism evidence="7 8">
    <name type="scientific">Azohydromonas lata</name>
    <dbReference type="NCBI Taxonomy" id="45677"/>
    <lineage>
        <taxon>Bacteria</taxon>
        <taxon>Pseudomonadati</taxon>
        <taxon>Pseudomonadota</taxon>
        <taxon>Betaproteobacteria</taxon>
        <taxon>Burkholderiales</taxon>
        <taxon>Sphaerotilaceae</taxon>
        <taxon>Azohydromonas</taxon>
    </lineage>
</organism>
<feature type="region of interest" description="Disordered" evidence="4">
    <location>
        <begin position="540"/>
        <end position="600"/>
    </location>
</feature>
<keyword evidence="8" id="KW-1185">Reference proteome</keyword>
<dbReference type="PANTHER" id="PTHR43531">
    <property type="entry name" value="PROTEIN ICFG"/>
    <property type="match status" value="1"/>
</dbReference>
<sequence length="600" mass="62815">MSARNPISPARMTVAQRLSLAFGLVVLVLLAVAGASLYTALKLEDAERTNTRTGEAATTADDMLRDMLAMQGGARGFLLSGDERFLAAWDDGHKSFEKHLAGARALVADEPAQLKRLEGMDARRVEFEKVITPLLQERREIASGRGLLADLVGTFMEGLDQAAMDNFRAVHDEFDKAQREAAAASIATAQRTRGINMVVLIAGPLLAIGLAVGLGVWITRSITRQLGGEPEEATRVARDIAQGDLCSDVARHGAAEGSLMAAMAAMRAQLVSTVGEVRRNAEGVASASAQIAQGNHNLSQRTEQQATALQQTAASMDELGSTVRHNADNAQQANQLAQGASDVAVKGGAVVAQVVDTMRGIEESSRKIADIINVIDAIAFQTNILALNAAVEAARAGEQGRGFAVVAGEVRTLAQRSATAAKEIKGLITDSVSRVDQGSALADQAGHTMEEVVAAIKRVTDLVGEISHASVEQSQGVAQVAEAVSGMDRATQQNAALVEDSAAAAERLRTQAQHLVEAVAVFRLDGGAQSFAYGAPTAPAAAYTPMAPSTTPYATKARPDAPAPRASRLAPPAQPALPAGRDTPSPRAMQSDDSAEWTSF</sequence>
<evidence type="ECO:0000256" key="2">
    <source>
        <dbReference type="ARBA" id="ARBA00029447"/>
    </source>
</evidence>
<feature type="compositionally biased region" description="Low complexity" evidence="4">
    <location>
        <begin position="563"/>
        <end position="579"/>
    </location>
</feature>
<name>A0ABU5IF43_9BURK</name>
<dbReference type="PRINTS" id="PR00260">
    <property type="entry name" value="CHEMTRNSDUCR"/>
</dbReference>
<dbReference type="Proteomes" id="UP001293718">
    <property type="component" value="Unassembled WGS sequence"/>
</dbReference>
<dbReference type="EMBL" id="JAXOJX010000022">
    <property type="protein sequence ID" value="MDZ5457754.1"/>
    <property type="molecule type" value="Genomic_DNA"/>
</dbReference>
<dbReference type="InterPro" id="IPR007891">
    <property type="entry name" value="CHASE3"/>
</dbReference>
<gene>
    <name evidence="7" type="ORF">SM757_14335</name>
</gene>
<evidence type="ECO:0000256" key="5">
    <source>
        <dbReference type="SAM" id="Phobius"/>
    </source>
</evidence>
<dbReference type="SMART" id="SM00283">
    <property type="entry name" value="MA"/>
    <property type="match status" value="1"/>
</dbReference>
<comment type="caution">
    <text evidence="7">The sequence shown here is derived from an EMBL/GenBank/DDBJ whole genome shotgun (WGS) entry which is preliminary data.</text>
</comment>
<dbReference type="Pfam" id="PF00015">
    <property type="entry name" value="MCPsignal"/>
    <property type="match status" value="1"/>
</dbReference>
<keyword evidence="5" id="KW-0472">Membrane</keyword>
<dbReference type="InterPro" id="IPR004090">
    <property type="entry name" value="Chemotax_Me-accpt_rcpt"/>
</dbReference>
<keyword evidence="3" id="KW-0807">Transducer</keyword>
<dbReference type="RefSeq" id="WP_322465981.1">
    <property type="nucleotide sequence ID" value="NZ_JAXOJX010000022.1"/>
</dbReference>
<evidence type="ECO:0000256" key="3">
    <source>
        <dbReference type="PROSITE-ProRule" id="PRU00284"/>
    </source>
</evidence>
<dbReference type="PROSITE" id="PS50111">
    <property type="entry name" value="CHEMOTAXIS_TRANSDUC_2"/>
    <property type="match status" value="1"/>
</dbReference>
<keyword evidence="5" id="KW-1133">Transmembrane helix</keyword>